<dbReference type="PANTHER" id="PTHR12755:SF6">
    <property type="entry name" value="POLYRIBONUCLEOTIDE 5'-HYDROXYL-KINASE CLP1"/>
    <property type="match status" value="1"/>
</dbReference>
<feature type="domain" description="Clp1 N-terminal" evidence="11">
    <location>
        <begin position="27"/>
        <end position="121"/>
    </location>
</feature>
<dbReference type="GO" id="GO:0005849">
    <property type="term" value="C:mRNA cleavage factor complex"/>
    <property type="evidence" value="ECO:0007669"/>
    <property type="project" value="UniProtKB-UniRule"/>
</dbReference>
<reference evidence="13" key="2">
    <citation type="submission" date="2023-06" db="EMBL/GenBank/DDBJ databases">
        <authorList>
            <consortium name="Lawrence Berkeley National Laboratory"/>
            <person name="Mondo S.J."/>
            <person name="Hensen N."/>
            <person name="Bonometti L."/>
            <person name="Westerberg I."/>
            <person name="Brannstrom I.O."/>
            <person name="Guillou S."/>
            <person name="Cros-Aarteil S."/>
            <person name="Calhoun S."/>
            <person name="Haridas S."/>
            <person name="Kuo A."/>
            <person name="Pangilinan J."/>
            <person name="Riley R."/>
            <person name="Labutti K."/>
            <person name="Andreopoulos B."/>
            <person name="Lipzen A."/>
            <person name="Chen C."/>
            <person name="Yanf M."/>
            <person name="Daum C."/>
            <person name="Ng V."/>
            <person name="Clum A."/>
            <person name="Steindorff A."/>
            <person name="Ohm R."/>
            <person name="Martin F."/>
            <person name="Silar P."/>
            <person name="Natvig D."/>
            <person name="Lalanne C."/>
            <person name="Gautier V."/>
            <person name="Ament-Velasquez S.L."/>
            <person name="Kruys A."/>
            <person name="Hutchinson M.I."/>
            <person name="Powell A.J."/>
            <person name="Barry K."/>
            <person name="Miller A.N."/>
            <person name="Grigoriev I.V."/>
            <person name="Debuchy R."/>
            <person name="Gladieux P."/>
            <person name="Thoren M.H."/>
            <person name="Johannesson H."/>
        </authorList>
    </citation>
    <scope>NUCLEOTIDE SEQUENCE</scope>
    <source>
        <strain evidence="13">PSN324</strain>
    </source>
</reference>
<dbReference type="InterPro" id="IPR038239">
    <property type="entry name" value="Clp1_N_sf"/>
</dbReference>
<organism evidence="13 14">
    <name type="scientific">Cladorrhinum samala</name>
    <dbReference type="NCBI Taxonomy" id="585594"/>
    <lineage>
        <taxon>Eukaryota</taxon>
        <taxon>Fungi</taxon>
        <taxon>Dikarya</taxon>
        <taxon>Ascomycota</taxon>
        <taxon>Pezizomycotina</taxon>
        <taxon>Sordariomycetes</taxon>
        <taxon>Sordariomycetidae</taxon>
        <taxon>Sordariales</taxon>
        <taxon>Podosporaceae</taxon>
        <taxon>Cladorrhinum</taxon>
    </lineage>
</organism>
<comment type="similarity">
    <text evidence="9">Belongs to the Clp1 family. Clp1 subfamily.</text>
</comment>
<dbReference type="InterPro" id="IPR038238">
    <property type="entry name" value="Clp1_C_sf"/>
</dbReference>
<dbReference type="Pfam" id="PF06807">
    <property type="entry name" value="Clp1"/>
    <property type="match status" value="1"/>
</dbReference>
<dbReference type="SUPFAM" id="SSF52540">
    <property type="entry name" value="P-loop containing nucleoside triphosphate hydrolases"/>
    <property type="match status" value="1"/>
</dbReference>
<evidence type="ECO:0000313" key="13">
    <source>
        <dbReference type="EMBL" id="KAK4463189.1"/>
    </source>
</evidence>
<dbReference type="InterPro" id="IPR027417">
    <property type="entry name" value="P-loop_NTPase"/>
</dbReference>
<feature type="binding site" evidence="9">
    <location>
        <position position="32"/>
    </location>
    <ligand>
        <name>ATP</name>
        <dbReference type="ChEBI" id="CHEBI:30616"/>
    </ligand>
</feature>
<keyword evidence="14" id="KW-1185">Reference proteome</keyword>
<gene>
    <name evidence="9" type="primary">CLP1</name>
    <name evidence="13" type="ORF">QBC42DRAFT_199513</name>
</gene>
<dbReference type="InterPro" id="IPR045116">
    <property type="entry name" value="Clp1/Grc3"/>
</dbReference>
<dbReference type="GO" id="GO:0031124">
    <property type="term" value="P:mRNA 3'-end processing"/>
    <property type="evidence" value="ECO:0007669"/>
    <property type="project" value="UniProtKB-UniRule"/>
</dbReference>
<evidence type="ECO:0000256" key="8">
    <source>
        <dbReference type="ARBA" id="ARBA00023242"/>
    </source>
</evidence>
<dbReference type="GO" id="GO:0005524">
    <property type="term" value="F:ATP binding"/>
    <property type="evidence" value="ECO:0007669"/>
    <property type="project" value="UniProtKB-UniRule"/>
</dbReference>
<dbReference type="Gene3D" id="2.60.120.1030">
    <property type="entry name" value="Clp1, DNA binding domain"/>
    <property type="match status" value="1"/>
</dbReference>
<comment type="subunit">
    <text evidence="9">Component of a pre-mRNA cleavage factor complex. Interacts directly with PCF11.</text>
</comment>
<comment type="function">
    <text evidence="9">Required for endonucleolytic cleavage during polyadenylation-dependent pre-mRNA 3'-end formation.</text>
</comment>
<dbReference type="HAMAP" id="MF_03035">
    <property type="entry name" value="Clp1"/>
    <property type="match status" value="1"/>
</dbReference>
<feature type="domain" description="Clp1 P-loop" evidence="12">
    <location>
        <begin position="132"/>
        <end position="343"/>
    </location>
</feature>
<feature type="domain" description="Clp1 C-terminal" evidence="10">
    <location>
        <begin position="350"/>
        <end position="452"/>
    </location>
</feature>
<dbReference type="Gene3D" id="2.40.30.330">
    <property type="entry name" value="Pre-mRNA cleavage complex subunit Clp1, C-terminal domain"/>
    <property type="match status" value="1"/>
</dbReference>
<evidence type="ECO:0000256" key="3">
    <source>
        <dbReference type="ARBA" id="ARBA00018706"/>
    </source>
</evidence>
<dbReference type="InterPro" id="IPR032319">
    <property type="entry name" value="CLP1_P"/>
</dbReference>
<dbReference type="PANTHER" id="PTHR12755">
    <property type="entry name" value="CLEAVAGE/POLYADENYLATION FACTOR IA SUBUNIT CLP1P"/>
    <property type="match status" value="1"/>
</dbReference>
<dbReference type="Pfam" id="PF16573">
    <property type="entry name" value="CLP1_N"/>
    <property type="match status" value="1"/>
</dbReference>
<comment type="caution">
    <text evidence="13">The sequence shown here is derived from an EMBL/GenBank/DDBJ whole genome shotgun (WGS) entry which is preliminary data.</text>
</comment>
<keyword evidence="6 9" id="KW-0547">Nucleotide-binding</keyword>
<evidence type="ECO:0000256" key="6">
    <source>
        <dbReference type="ARBA" id="ARBA00022741"/>
    </source>
</evidence>
<reference evidence="13" key="1">
    <citation type="journal article" date="2023" name="Mol. Phylogenet. Evol.">
        <title>Genome-scale phylogeny and comparative genomics of the fungal order Sordariales.</title>
        <authorList>
            <person name="Hensen N."/>
            <person name="Bonometti L."/>
            <person name="Westerberg I."/>
            <person name="Brannstrom I.O."/>
            <person name="Guillou S."/>
            <person name="Cros-Aarteil S."/>
            <person name="Calhoun S."/>
            <person name="Haridas S."/>
            <person name="Kuo A."/>
            <person name="Mondo S."/>
            <person name="Pangilinan J."/>
            <person name="Riley R."/>
            <person name="LaButti K."/>
            <person name="Andreopoulos B."/>
            <person name="Lipzen A."/>
            <person name="Chen C."/>
            <person name="Yan M."/>
            <person name="Daum C."/>
            <person name="Ng V."/>
            <person name="Clum A."/>
            <person name="Steindorff A."/>
            <person name="Ohm R.A."/>
            <person name="Martin F."/>
            <person name="Silar P."/>
            <person name="Natvig D.O."/>
            <person name="Lalanne C."/>
            <person name="Gautier V."/>
            <person name="Ament-Velasquez S.L."/>
            <person name="Kruys A."/>
            <person name="Hutchinson M.I."/>
            <person name="Powell A.J."/>
            <person name="Barry K."/>
            <person name="Miller A.N."/>
            <person name="Grigoriev I.V."/>
            <person name="Debuchy R."/>
            <person name="Gladieux P."/>
            <person name="Hiltunen Thoren M."/>
            <person name="Johannesson H."/>
        </authorList>
    </citation>
    <scope>NUCLEOTIDE SEQUENCE</scope>
    <source>
        <strain evidence="13">PSN324</strain>
    </source>
</reference>
<evidence type="ECO:0000259" key="11">
    <source>
        <dbReference type="Pfam" id="PF16573"/>
    </source>
</evidence>
<accession>A0AAV9HR33</accession>
<dbReference type="EMBL" id="MU864962">
    <property type="protein sequence ID" value="KAK4463189.1"/>
    <property type="molecule type" value="Genomic_DNA"/>
</dbReference>
<proteinExistence type="inferred from homology"/>
<evidence type="ECO:0000256" key="1">
    <source>
        <dbReference type="ARBA" id="ARBA00003798"/>
    </source>
</evidence>
<dbReference type="Gene3D" id="3.40.50.300">
    <property type="entry name" value="P-loop containing nucleotide triphosphate hydrolases"/>
    <property type="match status" value="1"/>
</dbReference>
<keyword evidence="7 9" id="KW-0067">ATP-binding</keyword>
<dbReference type="Proteomes" id="UP001321749">
    <property type="component" value="Unassembled WGS sequence"/>
</dbReference>
<dbReference type="AlphaFoldDB" id="A0AAV9HR33"/>
<protein>
    <recommendedName>
        <fullName evidence="4">Polynucleotide 5'-hydroxyl-kinase GRC3</fullName>
    </recommendedName>
    <alternativeName>
        <fullName evidence="3">Polynucleotide 5'-hydroxyl-kinase grc3</fullName>
    </alternativeName>
</protein>
<name>A0AAV9HR33_9PEZI</name>
<evidence type="ECO:0000256" key="9">
    <source>
        <dbReference type="HAMAP-Rule" id="MF_03035"/>
    </source>
</evidence>
<comment type="function">
    <text evidence="1">Polynucleotide 5'-kinase involved in rRNA processing.</text>
</comment>
<keyword evidence="5 9" id="KW-0507">mRNA processing</keyword>
<evidence type="ECO:0000256" key="2">
    <source>
        <dbReference type="ARBA" id="ARBA00004123"/>
    </source>
</evidence>
<feature type="binding site" evidence="9">
    <location>
        <begin position="135"/>
        <end position="140"/>
    </location>
    <ligand>
        <name>ATP</name>
        <dbReference type="ChEBI" id="CHEBI:30616"/>
    </ligand>
</feature>
<dbReference type="GO" id="GO:0051731">
    <property type="term" value="F:polynucleotide 5'-hydroxyl-kinase activity"/>
    <property type="evidence" value="ECO:0007669"/>
    <property type="project" value="InterPro"/>
</dbReference>
<keyword evidence="8 9" id="KW-0539">Nucleus</keyword>
<dbReference type="InterPro" id="IPR028606">
    <property type="entry name" value="Clp1"/>
</dbReference>
<evidence type="ECO:0000313" key="14">
    <source>
        <dbReference type="Proteomes" id="UP001321749"/>
    </source>
</evidence>
<evidence type="ECO:0000256" key="7">
    <source>
        <dbReference type="ARBA" id="ARBA00022840"/>
    </source>
</evidence>
<feature type="binding site" evidence="9">
    <location>
        <position position="71"/>
    </location>
    <ligand>
        <name>ATP</name>
        <dbReference type="ChEBI" id="CHEBI:30616"/>
    </ligand>
</feature>
<evidence type="ECO:0000256" key="4">
    <source>
        <dbReference type="ARBA" id="ARBA00019824"/>
    </source>
</evidence>
<sequence length="459" mass="50326">MSIPGIPGLGQIIQPAAHAPTHRTITLRPFGEWRFQVRRNATATAKLLSGTAERDGTELALNRSYTFRRTRSRLLTWTGCTIEVSGEFEKEDVVQYNNPEESAYIPTLNLHHYCHERRQAAGARGPRVMICGGPNTGKSTMARTLVALATRSGSQPLFGNVDPREGLLTLPGTVSAAVFGTIMDVEDPAGGTGVTSTPSSGPSSVPVKLPMAYYFGRERVEDDERLWRDLVSKLGSSVRAKFEEDGQVKAGGLVLDTPAVELVSLKEGVGWLVHSVKEFAINVVIVLGSTEVYEELKQQLGSEKTTHGENIDIVPLDRPDGVVERDEMFLQDAREAVIKEYFFGDSRRTLSPFTQSVGFDDVAIFKASEDTDLYDNEQPPLEPAEISGAMAHWTLAVMNASVNDPPETIRQAPVIGWVAIANVDEDKRRLRILSPVSGRLGNQPMVWGSWPEPYINLLG</sequence>
<evidence type="ECO:0000259" key="12">
    <source>
        <dbReference type="Pfam" id="PF16575"/>
    </source>
</evidence>
<dbReference type="Pfam" id="PF16575">
    <property type="entry name" value="CLP1_P"/>
    <property type="match status" value="1"/>
</dbReference>
<dbReference type="GO" id="GO:0006388">
    <property type="term" value="P:tRNA splicing, via endonucleolytic cleavage and ligation"/>
    <property type="evidence" value="ECO:0007669"/>
    <property type="project" value="TreeGrafter"/>
</dbReference>
<evidence type="ECO:0000259" key="10">
    <source>
        <dbReference type="Pfam" id="PF06807"/>
    </source>
</evidence>
<dbReference type="InterPro" id="IPR032324">
    <property type="entry name" value="Clp1_N"/>
</dbReference>
<comment type="subcellular location">
    <subcellularLocation>
        <location evidence="2 9">Nucleus</location>
    </subcellularLocation>
</comment>
<evidence type="ECO:0000256" key="5">
    <source>
        <dbReference type="ARBA" id="ARBA00022664"/>
    </source>
</evidence>
<dbReference type="InterPro" id="IPR010655">
    <property type="entry name" value="Clp1_C"/>
</dbReference>